<evidence type="ECO:0000256" key="2">
    <source>
        <dbReference type="ARBA" id="ARBA00004496"/>
    </source>
</evidence>
<accession>A0A6A6VIJ0</accession>
<evidence type="ECO:0000256" key="10">
    <source>
        <dbReference type="ARBA" id="ARBA00047821"/>
    </source>
</evidence>
<dbReference type="Proteomes" id="UP000799440">
    <property type="component" value="Unassembled WGS sequence"/>
</dbReference>
<comment type="catalytic activity">
    <reaction evidence="10">
        <text>N-terminal L-seryl-[histone H2A] + acetyl-CoA = N-terminal N(alpha)-acetyl-L-seryl-[histone H2A] + CoA + H(+)</text>
        <dbReference type="Rhea" id="RHEA:50600"/>
        <dbReference type="Rhea" id="RHEA-COMP:12742"/>
        <dbReference type="Rhea" id="RHEA-COMP:12744"/>
        <dbReference type="ChEBI" id="CHEBI:15378"/>
        <dbReference type="ChEBI" id="CHEBI:57287"/>
        <dbReference type="ChEBI" id="CHEBI:57288"/>
        <dbReference type="ChEBI" id="CHEBI:64738"/>
        <dbReference type="ChEBI" id="CHEBI:83690"/>
        <dbReference type="EC" id="2.3.1.257"/>
    </reaction>
</comment>
<evidence type="ECO:0000256" key="4">
    <source>
        <dbReference type="ARBA" id="ARBA00012950"/>
    </source>
</evidence>
<protein>
    <recommendedName>
        <fullName evidence="5">N-alpha-acetyltransferase 40</fullName>
        <ecNumber evidence="4">2.3.1.257</ecNumber>
    </recommendedName>
</protein>
<evidence type="ECO:0000256" key="11">
    <source>
        <dbReference type="ARBA" id="ARBA00049524"/>
    </source>
</evidence>
<comment type="catalytic activity">
    <reaction evidence="11">
        <text>N-terminal L-seryl-[histone H4] + acetyl-CoA = N-terminal N(alpha)-acetyl-L-seryl-[histone H4] + CoA + H(+)</text>
        <dbReference type="Rhea" id="RHEA:50596"/>
        <dbReference type="Rhea" id="RHEA-COMP:12740"/>
        <dbReference type="Rhea" id="RHEA-COMP:12743"/>
        <dbReference type="ChEBI" id="CHEBI:15378"/>
        <dbReference type="ChEBI" id="CHEBI:57287"/>
        <dbReference type="ChEBI" id="CHEBI:57288"/>
        <dbReference type="ChEBI" id="CHEBI:64738"/>
        <dbReference type="ChEBI" id="CHEBI:83690"/>
        <dbReference type="EC" id="2.3.1.257"/>
    </reaction>
</comment>
<keyword evidence="8" id="KW-0539">Nucleus</keyword>
<keyword evidence="14" id="KW-1185">Reference proteome</keyword>
<evidence type="ECO:0000256" key="9">
    <source>
        <dbReference type="ARBA" id="ARBA00023315"/>
    </source>
</evidence>
<dbReference type="InterPro" id="IPR000182">
    <property type="entry name" value="GNAT_dom"/>
</dbReference>
<dbReference type="InterPro" id="IPR039949">
    <property type="entry name" value="NAA40"/>
</dbReference>
<proteinExistence type="inferred from homology"/>
<keyword evidence="6" id="KW-0963">Cytoplasm</keyword>
<evidence type="ECO:0000256" key="7">
    <source>
        <dbReference type="ARBA" id="ARBA00022679"/>
    </source>
</evidence>
<evidence type="ECO:0000259" key="12">
    <source>
        <dbReference type="PROSITE" id="PS51186"/>
    </source>
</evidence>
<evidence type="ECO:0000256" key="1">
    <source>
        <dbReference type="ARBA" id="ARBA00004123"/>
    </source>
</evidence>
<organism evidence="13 14">
    <name type="scientific">Sporormia fimetaria CBS 119925</name>
    <dbReference type="NCBI Taxonomy" id="1340428"/>
    <lineage>
        <taxon>Eukaryota</taxon>
        <taxon>Fungi</taxon>
        <taxon>Dikarya</taxon>
        <taxon>Ascomycota</taxon>
        <taxon>Pezizomycotina</taxon>
        <taxon>Dothideomycetes</taxon>
        <taxon>Pleosporomycetidae</taxon>
        <taxon>Pleosporales</taxon>
        <taxon>Sporormiaceae</taxon>
        <taxon>Sporormia</taxon>
    </lineage>
</organism>
<evidence type="ECO:0000256" key="8">
    <source>
        <dbReference type="ARBA" id="ARBA00023242"/>
    </source>
</evidence>
<gene>
    <name evidence="13" type="ORF">M011DRAFT_305346</name>
</gene>
<dbReference type="SUPFAM" id="SSF55729">
    <property type="entry name" value="Acyl-CoA N-acyltransferases (Nat)"/>
    <property type="match status" value="1"/>
</dbReference>
<dbReference type="GO" id="GO:0043998">
    <property type="term" value="F:histone H2A acetyltransferase activity"/>
    <property type="evidence" value="ECO:0007669"/>
    <property type="project" value="InterPro"/>
</dbReference>
<dbReference type="PANTHER" id="PTHR20531">
    <property type="entry name" value="N-ALPHA-ACETYLTRANSFERASE 40"/>
    <property type="match status" value="1"/>
</dbReference>
<keyword evidence="7" id="KW-0808">Transferase</keyword>
<dbReference type="GO" id="GO:1990189">
    <property type="term" value="F:protein N-terminal-serine acetyltransferase activity"/>
    <property type="evidence" value="ECO:0007669"/>
    <property type="project" value="UniProtKB-EC"/>
</dbReference>
<dbReference type="GO" id="GO:0005634">
    <property type="term" value="C:nucleus"/>
    <property type="evidence" value="ECO:0007669"/>
    <property type="project" value="UniProtKB-SubCell"/>
</dbReference>
<evidence type="ECO:0000313" key="13">
    <source>
        <dbReference type="EMBL" id="KAF2749350.1"/>
    </source>
</evidence>
<evidence type="ECO:0000256" key="5">
    <source>
        <dbReference type="ARBA" id="ARBA00015043"/>
    </source>
</evidence>
<dbReference type="GO" id="GO:0005737">
    <property type="term" value="C:cytoplasm"/>
    <property type="evidence" value="ECO:0007669"/>
    <property type="project" value="UniProtKB-SubCell"/>
</dbReference>
<dbReference type="CDD" id="cd04301">
    <property type="entry name" value="NAT_SF"/>
    <property type="match status" value="1"/>
</dbReference>
<evidence type="ECO:0000256" key="6">
    <source>
        <dbReference type="ARBA" id="ARBA00022490"/>
    </source>
</evidence>
<sequence length="529" mass="61823">MPASRTSEDFYGLRLVESGHFLRVLDSPLLLLESRQRWLWVSLCQPLQKPGLSWVLRDLIQDICKWEGSDLNDGFSPYEQVAELNRILAVFMCVEQAFRAIAQDPWQTSLRPVPEAPLDKFSALLKKALRTQNREWMVFEDEPQTWVKPVISRDSSTWREEFFEGSSELLDYDDGKWCHLFRYVQYYLDMFRMGESDRLFEELAQDRMTVNIFLRAAQIQAEEYREESFSIGGPGHVTPFIGEIDDDVVLELPDPEECEKHGFDPAKTRSIFENAIIAFRKGQQQRDTFAAMWVDECEALREYNPDHDYADLHDSNMQYLVLGYRVEQFWRLNPIPHAFPGCFSLRRSNELGPERKQALLKLIEKTSRDAYEASSLGWDVDQKNREVNDPLMWTVLFHIESPDFDPRRPDPQSIRAFLSFKIDVDEPPYDNYPIGFIYEVHVDESMRGKGIGSFLLTQAEMIIRSTGIQKVMLSVFKSNEGGRRLYERMGYTRDRSSPGRWTRRGFQEADYVFMSKNVESLFSKPPYVS</sequence>
<name>A0A6A6VIJ0_9PLEO</name>
<comment type="subcellular location">
    <subcellularLocation>
        <location evidence="2">Cytoplasm</location>
    </subcellularLocation>
    <subcellularLocation>
        <location evidence="1">Nucleus</location>
    </subcellularLocation>
</comment>
<comment type="similarity">
    <text evidence="3">Belongs to the acetyltransferase family. NAA40 subfamily.</text>
</comment>
<dbReference type="PROSITE" id="PS51186">
    <property type="entry name" value="GNAT"/>
    <property type="match status" value="1"/>
</dbReference>
<dbReference type="GO" id="GO:0010485">
    <property type="term" value="F:histone H4 acetyltransferase activity"/>
    <property type="evidence" value="ECO:0007669"/>
    <property type="project" value="InterPro"/>
</dbReference>
<evidence type="ECO:0000256" key="3">
    <source>
        <dbReference type="ARBA" id="ARBA00008870"/>
    </source>
</evidence>
<keyword evidence="9" id="KW-0012">Acyltransferase</keyword>
<evidence type="ECO:0000313" key="14">
    <source>
        <dbReference type="Proteomes" id="UP000799440"/>
    </source>
</evidence>
<dbReference type="PANTHER" id="PTHR20531:SF1">
    <property type="entry name" value="N-ALPHA-ACETYLTRANSFERASE 40"/>
    <property type="match status" value="1"/>
</dbReference>
<dbReference type="OrthoDB" id="424551at2759"/>
<dbReference type="InterPro" id="IPR016181">
    <property type="entry name" value="Acyl_CoA_acyltransferase"/>
</dbReference>
<dbReference type="Gene3D" id="3.40.630.30">
    <property type="match status" value="1"/>
</dbReference>
<dbReference type="EMBL" id="MU006566">
    <property type="protein sequence ID" value="KAF2749350.1"/>
    <property type="molecule type" value="Genomic_DNA"/>
</dbReference>
<reference evidence="13" key="1">
    <citation type="journal article" date="2020" name="Stud. Mycol.">
        <title>101 Dothideomycetes genomes: a test case for predicting lifestyles and emergence of pathogens.</title>
        <authorList>
            <person name="Haridas S."/>
            <person name="Albert R."/>
            <person name="Binder M."/>
            <person name="Bloem J."/>
            <person name="Labutti K."/>
            <person name="Salamov A."/>
            <person name="Andreopoulos B."/>
            <person name="Baker S."/>
            <person name="Barry K."/>
            <person name="Bills G."/>
            <person name="Bluhm B."/>
            <person name="Cannon C."/>
            <person name="Castanera R."/>
            <person name="Culley D."/>
            <person name="Daum C."/>
            <person name="Ezra D."/>
            <person name="Gonzalez J."/>
            <person name="Henrissat B."/>
            <person name="Kuo A."/>
            <person name="Liang C."/>
            <person name="Lipzen A."/>
            <person name="Lutzoni F."/>
            <person name="Magnuson J."/>
            <person name="Mondo S."/>
            <person name="Nolan M."/>
            <person name="Ohm R."/>
            <person name="Pangilinan J."/>
            <person name="Park H.-J."/>
            <person name="Ramirez L."/>
            <person name="Alfaro M."/>
            <person name="Sun H."/>
            <person name="Tritt A."/>
            <person name="Yoshinaga Y."/>
            <person name="Zwiers L.-H."/>
            <person name="Turgeon B."/>
            <person name="Goodwin S."/>
            <person name="Spatafora J."/>
            <person name="Crous P."/>
            <person name="Grigoriev I."/>
        </authorList>
    </citation>
    <scope>NUCLEOTIDE SEQUENCE</scope>
    <source>
        <strain evidence="13">CBS 119925</strain>
    </source>
</reference>
<dbReference type="EC" id="2.3.1.257" evidence="4"/>
<feature type="domain" description="N-acetyltransferase" evidence="12">
    <location>
        <begin position="343"/>
        <end position="519"/>
    </location>
</feature>
<dbReference type="Pfam" id="PF00583">
    <property type="entry name" value="Acetyltransf_1"/>
    <property type="match status" value="1"/>
</dbReference>
<dbReference type="AlphaFoldDB" id="A0A6A6VIJ0"/>